<evidence type="ECO:0000256" key="2">
    <source>
        <dbReference type="ARBA" id="ARBA00009183"/>
    </source>
</evidence>
<dbReference type="PANTHER" id="PTHR23023">
    <property type="entry name" value="DIMETHYLANILINE MONOOXYGENASE"/>
    <property type="match status" value="1"/>
</dbReference>
<reference evidence="8" key="1">
    <citation type="submission" date="2022-10" db="EMBL/GenBank/DDBJ databases">
        <title>Determination and structural analysis of whole genome sequence of Sarocladium strictum F4-1.</title>
        <authorList>
            <person name="Hu L."/>
            <person name="Jiang Y."/>
        </authorList>
    </citation>
    <scope>NUCLEOTIDE SEQUENCE</scope>
    <source>
        <strain evidence="8">F4-1</strain>
    </source>
</reference>
<dbReference type="GO" id="GO:0004499">
    <property type="term" value="F:N,N-dimethylaniline monooxygenase activity"/>
    <property type="evidence" value="ECO:0007669"/>
    <property type="project" value="InterPro"/>
</dbReference>
<dbReference type="InterPro" id="IPR000960">
    <property type="entry name" value="Flavin_mOase"/>
</dbReference>
<dbReference type="Gene3D" id="3.50.50.60">
    <property type="entry name" value="FAD/NAD(P)-binding domain"/>
    <property type="match status" value="2"/>
</dbReference>
<accession>A0AA39GMF9</accession>
<keyword evidence="7" id="KW-0503">Monooxygenase</keyword>
<dbReference type="FunFam" id="3.50.50.60:FF:000138">
    <property type="entry name" value="Flavin-containing monooxygenase"/>
    <property type="match status" value="1"/>
</dbReference>
<keyword evidence="5" id="KW-0521">NADP</keyword>
<keyword evidence="4" id="KW-0274">FAD</keyword>
<dbReference type="SUPFAM" id="SSF51905">
    <property type="entry name" value="FAD/NAD(P)-binding domain"/>
    <property type="match status" value="2"/>
</dbReference>
<proteinExistence type="inferred from homology"/>
<evidence type="ECO:0000256" key="4">
    <source>
        <dbReference type="ARBA" id="ARBA00022827"/>
    </source>
</evidence>
<comment type="caution">
    <text evidence="8">The sequence shown here is derived from an EMBL/GenBank/DDBJ whole genome shotgun (WGS) entry which is preliminary data.</text>
</comment>
<protein>
    <recommendedName>
        <fullName evidence="10">Dimethylaniline monooxygenase</fullName>
    </recommendedName>
</protein>
<gene>
    <name evidence="8" type="ORF">NLU13_3658</name>
</gene>
<organism evidence="8 9">
    <name type="scientific">Sarocladium strictum</name>
    <name type="common">Black bundle disease fungus</name>
    <name type="synonym">Acremonium strictum</name>
    <dbReference type="NCBI Taxonomy" id="5046"/>
    <lineage>
        <taxon>Eukaryota</taxon>
        <taxon>Fungi</taxon>
        <taxon>Dikarya</taxon>
        <taxon>Ascomycota</taxon>
        <taxon>Pezizomycotina</taxon>
        <taxon>Sordariomycetes</taxon>
        <taxon>Hypocreomycetidae</taxon>
        <taxon>Hypocreales</taxon>
        <taxon>Sarocladiaceae</taxon>
        <taxon>Sarocladium</taxon>
    </lineage>
</organism>
<name>A0AA39GMF9_SARSR</name>
<dbReference type="Proteomes" id="UP001175261">
    <property type="component" value="Unassembled WGS sequence"/>
</dbReference>
<dbReference type="InterPro" id="IPR020946">
    <property type="entry name" value="Flavin_mOase-like"/>
</dbReference>
<dbReference type="EMBL" id="JAPDFR010000002">
    <property type="protein sequence ID" value="KAK0390085.1"/>
    <property type="molecule type" value="Genomic_DNA"/>
</dbReference>
<keyword evidence="6" id="KW-0560">Oxidoreductase</keyword>
<keyword evidence="9" id="KW-1185">Reference proteome</keyword>
<dbReference type="InterPro" id="IPR050346">
    <property type="entry name" value="FMO-like"/>
</dbReference>
<dbReference type="GO" id="GO:0050661">
    <property type="term" value="F:NADP binding"/>
    <property type="evidence" value="ECO:0007669"/>
    <property type="project" value="InterPro"/>
</dbReference>
<evidence type="ECO:0000256" key="1">
    <source>
        <dbReference type="ARBA" id="ARBA00001974"/>
    </source>
</evidence>
<evidence type="ECO:0000256" key="3">
    <source>
        <dbReference type="ARBA" id="ARBA00022630"/>
    </source>
</evidence>
<evidence type="ECO:0000313" key="9">
    <source>
        <dbReference type="Proteomes" id="UP001175261"/>
    </source>
</evidence>
<evidence type="ECO:0000256" key="5">
    <source>
        <dbReference type="ARBA" id="ARBA00022857"/>
    </source>
</evidence>
<evidence type="ECO:0000256" key="6">
    <source>
        <dbReference type="ARBA" id="ARBA00023002"/>
    </source>
</evidence>
<evidence type="ECO:0000256" key="7">
    <source>
        <dbReference type="ARBA" id="ARBA00023033"/>
    </source>
</evidence>
<dbReference type="GO" id="GO:0050660">
    <property type="term" value="F:flavin adenine dinucleotide binding"/>
    <property type="evidence" value="ECO:0007669"/>
    <property type="project" value="InterPro"/>
</dbReference>
<sequence length="397" mass="45522">MKCTDRPCRTNVPSIAMSFSDAPFAYGPFVPHHVARQYIETYFSSHEIDDVLELNTTVERLSRSAAGREQWNLTLRKYDPVQHVDHWWEERFDAVILANGHYSVPYVPFVPGLEAYKRRFPNRVMHSKFYRSPSIFKNKSVLVIGNSASGHDVSAECVGVARAPVYVSRRSRSRWDGDEPPSGMAWKPVISEFQPDGRIVFQDGTHLDDVDVVVYCTGYKASFPFWDAEANGGPLWDYDLNKLRNCFWHTFLRDWPTVAVVGVPRTLTFRSFEYQAIAIARLWSGRNAVPLPSPEEQEAWEQRRAERVRRERVKFHDVPWDDGQTQEYLGFLFRLAGLGTLHGEGRIPPSLGEDVIWAIEHVKKYPEPPREDRADGLDGEAPWVVVHQGSLDSLSFL</sequence>
<comment type="cofactor">
    <cofactor evidence="1">
        <name>FAD</name>
        <dbReference type="ChEBI" id="CHEBI:57692"/>
    </cofactor>
</comment>
<evidence type="ECO:0000313" key="8">
    <source>
        <dbReference type="EMBL" id="KAK0390085.1"/>
    </source>
</evidence>
<comment type="similarity">
    <text evidence="2">Belongs to the FMO family.</text>
</comment>
<dbReference type="PRINTS" id="PR00370">
    <property type="entry name" value="FMOXYGENASE"/>
</dbReference>
<dbReference type="InterPro" id="IPR036188">
    <property type="entry name" value="FAD/NAD-bd_sf"/>
</dbReference>
<dbReference type="AlphaFoldDB" id="A0AA39GMF9"/>
<evidence type="ECO:0008006" key="10">
    <source>
        <dbReference type="Google" id="ProtNLM"/>
    </source>
</evidence>
<dbReference type="Pfam" id="PF00743">
    <property type="entry name" value="FMO-like"/>
    <property type="match status" value="2"/>
</dbReference>
<keyword evidence="3" id="KW-0285">Flavoprotein</keyword>